<dbReference type="EMBL" id="CP033969">
    <property type="protein sequence ID" value="AZG12385.1"/>
    <property type="molecule type" value="Genomic_DNA"/>
</dbReference>
<dbReference type="SUPFAM" id="SSF49401">
    <property type="entry name" value="Bacterial adhesins"/>
    <property type="match status" value="1"/>
</dbReference>
<proteinExistence type="predicted"/>
<accession>A0A3G8GWR1</accession>
<feature type="chain" id="PRO_5018234941" evidence="2">
    <location>
        <begin position="36"/>
        <end position="351"/>
    </location>
</feature>
<dbReference type="InterPro" id="IPR008966">
    <property type="entry name" value="Adhesion_dom_sf"/>
</dbReference>
<dbReference type="Gene3D" id="2.60.40.1090">
    <property type="entry name" value="Fimbrial-type adhesion domain"/>
    <property type="match status" value="1"/>
</dbReference>
<evidence type="ECO:0000259" key="3">
    <source>
        <dbReference type="Pfam" id="PF00419"/>
    </source>
</evidence>
<dbReference type="Pfam" id="PF00419">
    <property type="entry name" value="Fimbrial"/>
    <property type="match status" value="1"/>
</dbReference>
<evidence type="ECO:0000313" key="5">
    <source>
        <dbReference type="Proteomes" id="UP000270411"/>
    </source>
</evidence>
<dbReference type="AlphaFoldDB" id="A0A3G8GWR1"/>
<dbReference type="InterPro" id="IPR036937">
    <property type="entry name" value="Adhesion_dom_fimbrial_sf"/>
</dbReference>
<dbReference type="GO" id="GO:0009289">
    <property type="term" value="C:pilus"/>
    <property type="evidence" value="ECO:0007669"/>
    <property type="project" value="InterPro"/>
</dbReference>
<protein>
    <submittedName>
        <fullName evidence="4">Type 1 fimbrial protein</fullName>
    </submittedName>
</protein>
<organism evidence="4 5">
    <name type="scientific">Cupriavidus pauculus</name>
    <dbReference type="NCBI Taxonomy" id="82633"/>
    <lineage>
        <taxon>Bacteria</taxon>
        <taxon>Pseudomonadati</taxon>
        <taxon>Pseudomonadota</taxon>
        <taxon>Betaproteobacteria</taxon>
        <taxon>Burkholderiales</taxon>
        <taxon>Burkholderiaceae</taxon>
        <taxon>Cupriavidus</taxon>
    </lineage>
</organism>
<dbReference type="GO" id="GO:0043709">
    <property type="term" value="P:cell adhesion involved in single-species biofilm formation"/>
    <property type="evidence" value="ECO:0007669"/>
    <property type="project" value="TreeGrafter"/>
</dbReference>
<dbReference type="InterPro" id="IPR000259">
    <property type="entry name" value="Adhesion_dom_fimbrial"/>
</dbReference>
<dbReference type="PANTHER" id="PTHR33420:SF3">
    <property type="entry name" value="FIMBRIAL SUBUNIT ELFA"/>
    <property type="match status" value="1"/>
</dbReference>
<reference evidence="5" key="1">
    <citation type="submission" date="2018-11" db="EMBL/GenBank/DDBJ databases">
        <title>FDA dAtabase for Regulatory Grade micrObial Sequences (FDA-ARGOS): Supporting development and validation of Infectious Disease Dx tests.</title>
        <authorList>
            <person name="Goldberg B."/>
            <person name="Campos J."/>
            <person name="Tallon L."/>
            <person name="Sadzewicz L."/>
            <person name="Zhao X."/>
            <person name="Vavikolanu K."/>
            <person name="Mehta A."/>
            <person name="Aluvathingal J."/>
            <person name="Nadendla S."/>
            <person name="Geyer C."/>
            <person name="Nandy P."/>
            <person name="Yan Y."/>
            <person name="Sichtig H."/>
        </authorList>
    </citation>
    <scope>NUCLEOTIDE SEQUENCE [LARGE SCALE GENOMIC DNA]</scope>
    <source>
        <strain evidence="5">FDAARGOS_614</strain>
    </source>
</reference>
<dbReference type="InterPro" id="IPR050263">
    <property type="entry name" value="Bact_Fimbrial_Adh_Pro"/>
</dbReference>
<dbReference type="Proteomes" id="UP000270411">
    <property type="component" value="Chromosome 1"/>
</dbReference>
<dbReference type="OrthoDB" id="8656135at2"/>
<evidence type="ECO:0000256" key="1">
    <source>
        <dbReference type="ARBA" id="ARBA00022729"/>
    </source>
</evidence>
<name>A0A3G8GWR1_9BURK</name>
<sequence>MPARCEGDPVMPSIFLRAATLALALGGLAALPAAAQSVQHCTIEAQPSALSSQISYPVEGAPIGTALTPDLATTVSFRCPRSRQGYGIVISPTGFSAAGSRFNYPAFWDANTYGMGMRVAISPGGYTVSGADRTDPVSRRIIRYISSAGQTGSFVLTNRLVKLFERINVPDRSDRVDMGVIYQLYSYDNATRTMSPPLASISFNNGIPERPTCTVATRSVTVDLPVVASSSLRGDGVNAGRTPFTITLNCRRTDVPVYITMTDATTPANRSDVLTLTPASTATGVGIRILNPASAPVFFGPDSAERGTVNQWRVGHSEPLMQIPLSAEYVTTGVVGPGTVGALATFTMSYQ</sequence>
<keyword evidence="1 2" id="KW-0732">Signal</keyword>
<gene>
    <name evidence="4" type="ORF">EHF44_02525</name>
</gene>
<dbReference type="PANTHER" id="PTHR33420">
    <property type="entry name" value="FIMBRIAL SUBUNIT ELFA-RELATED"/>
    <property type="match status" value="1"/>
</dbReference>
<evidence type="ECO:0000313" key="4">
    <source>
        <dbReference type="EMBL" id="AZG12385.1"/>
    </source>
</evidence>
<evidence type="ECO:0000256" key="2">
    <source>
        <dbReference type="SAM" id="SignalP"/>
    </source>
</evidence>
<dbReference type="KEGG" id="cpau:EHF44_02525"/>
<feature type="domain" description="Fimbrial-type adhesion" evidence="3">
    <location>
        <begin position="206"/>
        <end position="351"/>
    </location>
</feature>
<feature type="signal peptide" evidence="2">
    <location>
        <begin position="1"/>
        <end position="35"/>
    </location>
</feature>